<protein>
    <submittedName>
        <fullName evidence="2">Uncharacterized protein</fullName>
    </submittedName>
</protein>
<accession>A0A0F9AQ29</accession>
<name>A0A0F9AQ29_9ZZZZ</name>
<organism evidence="2">
    <name type="scientific">marine sediment metagenome</name>
    <dbReference type="NCBI Taxonomy" id="412755"/>
    <lineage>
        <taxon>unclassified sequences</taxon>
        <taxon>metagenomes</taxon>
        <taxon>ecological metagenomes</taxon>
    </lineage>
</organism>
<sequence length="206" mass="23043">MTGLELTQAIRLGAVIEVKRLMALAGLSKEQACDKANITPGQYKYWIETLPHDVGMIREMIFEVERKELAMLVKGREVLLETFLAQMLQRVIEGAYIADPVKFWMIVDGLQKRIEDLKHDHQADMGSEQEAQKFLLDGPKREKGESKLGSRFDKDGEIIEGTTVNVRPLPDGSIDLTIPPAPPEILEAAFSDSEDKHESLPSGKSQ</sequence>
<feature type="compositionally biased region" description="Basic and acidic residues" evidence="1">
    <location>
        <begin position="138"/>
        <end position="154"/>
    </location>
</feature>
<feature type="region of interest" description="Disordered" evidence="1">
    <location>
        <begin position="187"/>
        <end position="206"/>
    </location>
</feature>
<comment type="caution">
    <text evidence="2">The sequence shown here is derived from an EMBL/GenBank/DDBJ whole genome shotgun (WGS) entry which is preliminary data.</text>
</comment>
<dbReference type="EMBL" id="LAZR01053524">
    <property type="protein sequence ID" value="KKK80564.1"/>
    <property type="molecule type" value="Genomic_DNA"/>
</dbReference>
<proteinExistence type="predicted"/>
<feature type="region of interest" description="Disordered" evidence="1">
    <location>
        <begin position="135"/>
        <end position="154"/>
    </location>
</feature>
<reference evidence="2" key="1">
    <citation type="journal article" date="2015" name="Nature">
        <title>Complex archaea that bridge the gap between prokaryotes and eukaryotes.</title>
        <authorList>
            <person name="Spang A."/>
            <person name="Saw J.H."/>
            <person name="Jorgensen S.L."/>
            <person name="Zaremba-Niedzwiedzka K."/>
            <person name="Martijn J."/>
            <person name="Lind A.E."/>
            <person name="van Eijk R."/>
            <person name="Schleper C."/>
            <person name="Guy L."/>
            <person name="Ettema T.J."/>
        </authorList>
    </citation>
    <scope>NUCLEOTIDE SEQUENCE</scope>
</reference>
<evidence type="ECO:0000256" key="1">
    <source>
        <dbReference type="SAM" id="MobiDB-lite"/>
    </source>
</evidence>
<dbReference type="AlphaFoldDB" id="A0A0F9AQ29"/>
<evidence type="ECO:0000313" key="2">
    <source>
        <dbReference type="EMBL" id="KKK80564.1"/>
    </source>
</evidence>
<gene>
    <name evidence="2" type="ORF">LCGC14_2822230</name>
</gene>